<evidence type="ECO:0000256" key="1">
    <source>
        <dbReference type="SAM" id="Phobius"/>
    </source>
</evidence>
<keyword evidence="1" id="KW-0812">Transmembrane</keyword>
<gene>
    <name evidence="2" type="ORF">FNB79_05815</name>
</gene>
<feature type="transmembrane region" description="Helical" evidence="1">
    <location>
        <begin position="6"/>
        <end position="25"/>
    </location>
</feature>
<evidence type="ECO:0000313" key="2">
    <source>
        <dbReference type="EMBL" id="QDO93513.1"/>
    </source>
</evidence>
<feature type="transmembrane region" description="Helical" evidence="1">
    <location>
        <begin position="88"/>
        <end position="110"/>
    </location>
</feature>
<dbReference type="RefSeq" id="WP_143380416.1">
    <property type="nucleotide sequence ID" value="NZ_CP041637.1"/>
</dbReference>
<evidence type="ECO:0000313" key="3">
    <source>
        <dbReference type="Proteomes" id="UP000319209"/>
    </source>
</evidence>
<organism evidence="2 3">
    <name type="scientific">Formosa sediminum</name>
    <dbReference type="NCBI Taxonomy" id="2594004"/>
    <lineage>
        <taxon>Bacteria</taxon>
        <taxon>Pseudomonadati</taxon>
        <taxon>Bacteroidota</taxon>
        <taxon>Flavobacteriia</taxon>
        <taxon>Flavobacteriales</taxon>
        <taxon>Flavobacteriaceae</taxon>
        <taxon>Formosa</taxon>
    </lineage>
</organism>
<feature type="transmembrane region" description="Helical" evidence="1">
    <location>
        <begin position="189"/>
        <end position="212"/>
    </location>
</feature>
<dbReference type="EMBL" id="CP041637">
    <property type="protein sequence ID" value="QDO93513.1"/>
    <property type="molecule type" value="Genomic_DNA"/>
</dbReference>
<feature type="transmembrane region" description="Helical" evidence="1">
    <location>
        <begin position="61"/>
        <end position="82"/>
    </location>
</feature>
<keyword evidence="1" id="KW-1133">Transmembrane helix</keyword>
<dbReference type="Proteomes" id="UP000319209">
    <property type="component" value="Chromosome"/>
</dbReference>
<feature type="transmembrane region" description="Helical" evidence="1">
    <location>
        <begin position="136"/>
        <end position="153"/>
    </location>
</feature>
<protein>
    <submittedName>
        <fullName evidence="2">DUF4271 domain-containing protein</fullName>
    </submittedName>
</protein>
<dbReference type="KEGG" id="fop:FNB79_05815"/>
<feature type="transmembrane region" description="Helical" evidence="1">
    <location>
        <begin position="159"/>
        <end position="177"/>
    </location>
</feature>
<dbReference type="InterPro" id="IPR025367">
    <property type="entry name" value="DUF4271"/>
</dbReference>
<accession>A0A516GPV5</accession>
<reference evidence="2 3" key="1">
    <citation type="submission" date="2019-07" db="EMBL/GenBank/DDBJ databases">
        <title>Genome sequencing for Formosa sp. PS13.</title>
        <authorList>
            <person name="Park S.-J."/>
        </authorList>
    </citation>
    <scope>NUCLEOTIDE SEQUENCE [LARGE SCALE GENOMIC DNA]</scope>
    <source>
        <strain evidence="2 3">PS13</strain>
    </source>
</reference>
<sequence>MLREVTYNEIFTILIMVGLISITIAKAKFTHRFNDLAAILTTSKYFNIYSRDQKLIDFFDILLLTNFIISTAIFTSICYSTFFSNSQIETHLMLTITVCIGAFLFLKLLIERVIANIFNIDEIIEHYIFQKKTYKNYFGMFFIPINAFLIYSVTPSKTILYVVFSIFLIILVLRLSTSLKRYQKLIKSNLFYFILYLCTLEIAPYIILYKLITSY</sequence>
<keyword evidence="3" id="KW-1185">Reference proteome</keyword>
<dbReference type="Pfam" id="PF14093">
    <property type="entry name" value="DUF4271"/>
    <property type="match status" value="1"/>
</dbReference>
<dbReference type="OrthoDB" id="1438590at2"/>
<name>A0A516GPV5_9FLAO</name>
<dbReference type="AlphaFoldDB" id="A0A516GPV5"/>
<keyword evidence="1" id="KW-0472">Membrane</keyword>
<proteinExistence type="predicted"/>